<dbReference type="Proteomes" id="UP001056120">
    <property type="component" value="Linkage Group LG16"/>
</dbReference>
<organism evidence="1 2">
    <name type="scientific">Smallanthus sonchifolius</name>
    <dbReference type="NCBI Taxonomy" id="185202"/>
    <lineage>
        <taxon>Eukaryota</taxon>
        <taxon>Viridiplantae</taxon>
        <taxon>Streptophyta</taxon>
        <taxon>Embryophyta</taxon>
        <taxon>Tracheophyta</taxon>
        <taxon>Spermatophyta</taxon>
        <taxon>Magnoliopsida</taxon>
        <taxon>eudicotyledons</taxon>
        <taxon>Gunneridae</taxon>
        <taxon>Pentapetalae</taxon>
        <taxon>asterids</taxon>
        <taxon>campanulids</taxon>
        <taxon>Asterales</taxon>
        <taxon>Asteraceae</taxon>
        <taxon>Asteroideae</taxon>
        <taxon>Heliantheae alliance</taxon>
        <taxon>Millerieae</taxon>
        <taxon>Smallanthus</taxon>
    </lineage>
</organism>
<reference evidence="2" key="1">
    <citation type="journal article" date="2022" name="Mol. Ecol. Resour.">
        <title>The genomes of chicory, endive, great burdock and yacon provide insights into Asteraceae palaeo-polyploidization history and plant inulin production.</title>
        <authorList>
            <person name="Fan W."/>
            <person name="Wang S."/>
            <person name="Wang H."/>
            <person name="Wang A."/>
            <person name="Jiang F."/>
            <person name="Liu H."/>
            <person name="Zhao H."/>
            <person name="Xu D."/>
            <person name="Zhang Y."/>
        </authorList>
    </citation>
    <scope>NUCLEOTIDE SEQUENCE [LARGE SCALE GENOMIC DNA]</scope>
    <source>
        <strain evidence="2">cv. Yunnan</strain>
    </source>
</reference>
<gene>
    <name evidence="1" type="ORF">L1987_48177</name>
</gene>
<name>A0ACB9FRB2_9ASTR</name>
<sequence length="115" mass="13344">MRITYEFILIIALQLIGILDLYLAENHYKRFRSFNRICANLIRIERKKCAHNSLNDAELQRHLHAQGGLQAEGIFKVNGDNGQEEQIREQLNTGEVPEDIDVHNLACLIKFAYKH</sequence>
<evidence type="ECO:0000313" key="2">
    <source>
        <dbReference type="Proteomes" id="UP001056120"/>
    </source>
</evidence>
<evidence type="ECO:0000313" key="1">
    <source>
        <dbReference type="EMBL" id="KAI3773647.1"/>
    </source>
</evidence>
<dbReference type="EMBL" id="CM042033">
    <property type="protein sequence ID" value="KAI3773647.1"/>
    <property type="molecule type" value="Genomic_DNA"/>
</dbReference>
<comment type="caution">
    <text evidence="1">The sequence shown here is derived from an EMBL/GenBank/DDBJ whole genome shotgun (WGS) entry which is preliminary data.</text>
</comment>
<proteinExistence type="predicted"/>
<protein>
    <submittedName>
        <fullName evidence="1">Uncharacterized protein</fullName>
    </submittedName>
</protein>
<accession>A0ACB9FRB2</accession>
<keyword evidence="2" id="KW-1185">Reference proteome</keyword>
<reference evidence="1 2" key="2">
    <citation type="journal article" date="2022" name="Mol. Ecol. Resour.">
        <title>The genomes of chicory, endive, great burdock and yacon provide insights into Asteraceae paleo-polyploidization history and plant inulin production.</title>
        <authorList>
            <person name="Fan W."/>
            <person name="Wang S."/>
            <person name="Wang H."/>
            <person name="Wang A."/>
            <person name="Jiang F."/>
            <person name="Liu H."/>
            <person name="Zhao H."/>
            <person name="Xu D."/>
            <person name="Zhang Y."/>
        </authorList>
    </citation>
    <scope>NUCLEOTIDE SEQUENCE [LARGE SCALE GENOMIC DNA]</scope>
    <source>
        <strain evidence="2">cv. Yunnan</strain>
        <tissue evidence="1">Leaves</tissue>
    </source>
</reference>